<name>W6R0K3_PENRF</name>
<evidence type="ECO:0000313" key="1">
    <source>
        <dbReference type="EMBL" id="CDM35352.1"/>
    </source>
</evidence>
<protein>
    <submittedName>
        <fullName evidence="1">Genomic scaffold, ProqFM164S04</fullName>
    </submittedName>
</protein>
<dbReference type="OrthoDB" id="4368961at2759"/>
<gene>
    <name evidence="1" type="ORF">PROQFM164_S04g000233</name>
</gene>
<dbReference type="AlphaFoldDB" id="W6R0K3"/>
<dbReference type="Gene3D" id="1.10.510.10">
    <property type="entry name" value="Transferase(Phosphotransferase) domain 1"/>
    <property type="match status" value="1"/>
</dbReference>
<accession>W6R0K3</accession>
<dbReference type="SUPFAM" id="SSF56112">
    <property type="entry name" value="Protein kinase-like (PK-like)"/>
    <property type="match status" value="1"/>
</dbReference>
<dbReference type="InterPro" id="IPR011009">
    <property type="entry name" value="Kinase-like_dom_sf"/>
</dbReference>
<proteinExistence type="predicted"/>
<evidence type="ECO:0000313" key="2">
    <source>
        <dbReference type="Proteomes" id="UP000030686"/>
    </source>
</evidence>
<sequence>MVALIGPPLPDFIQRSETMGQCFDRNGIWTAHEDAVMPWDSLESLEMRLSDCEKESFLRFLRSMLKWLPEERMTARQLLDDPWLL</sequence>
<dbReference type="STRING" id="1365484.W6R0K3"/>
<keyword evidence="2" id="KW-1185">Reference proteome</keyword>
<dbReference type="EMBL" id="HG792018">
    <property type="protein sequence ID" value="CDM35352.1"/>
    <property type="molecule type" value="Genomic_DNA"/>
</dbReference>
<organism evidence="1 2">
    <name type="scientific">Penicillium roqueforti (strain FM164)</name>
    <dbReference type="NCBI Taxonomy" id="1365484"/>
    <lineage>
        <taxon>Eukaryota</taxon>
        <taxon>Fungi</taxon>
        <taxon>Dikarya</taxon>
        <taxon>Ascomycota</taxon>
        <taxon>Pezizomycotina</taxon>
        <taxon>Eurotiomycetes</taxon>
        <taxon>Eurotiomycetidae</taxon>
        <taxon>Eurotiales</taxon>
        <taxon>Aspergillaceae</taxon>
        <taxon>Penicillium</taxon>
    </lineage>
</organism>
<dbReference type="Proteomes" id="UP000030686">
    <property type="component" value="Unassembled WGS sequence"/>
</dbReference>
<reference evidence="1" key="1">
    <citation type="journal article" date="2014" name="Nat. Commun.">
        <title>Multiple recent horizontal transfers of a large genomic region in cheese making fungi.</title>
        <authorList>
            <person name="Cheeseman K."/>
            <person name="Ropars J."/>
            <person name="Renault P."/>
            <person name="Dupont J."/>
            <person name="Gouzy J."/>
            <person name="Branca A."/>
            <person name="Abraham A.L."/>
            <person name="Ceppi M."/>
            <person name="Conseiller E."/>
            <person name="Debuchy R."/>
            <person name="Malagnac F."/>
            <person name="Goarin A."/>
            <person name="Silar P."/>
            <person name="Lacoste S."/>
            <person name="Sallet E."/>
            <person name="Bensimon A."/>
            <person name="Giraud T."/>
            <person name="Brygoo Y."/>
        </authorList>
    </citation>
    <scope>NUCLEOTIDE SEQUENCE [LARGE SCALE GENOMIC DNA]</scope>
    <source>
        <strain evidence="1">FM164</strain>
    </source>
</reference>